<accession>A0A6J2KGY0</accession>
<organism evidence="2 3">
    <name type="scientific">Bombyx mandarina</name>
    <name type="common">Wild silk moth</name>
    <name type="synonym">Wild silkworm</name>
    <dbReference type="NCBI Taxonomy" id="7092"/>
    <lineage>
        <taxon>Eukaryota</taxon>
        <taxon>Metazoa</taxon>
        <taxon>Ecdysozoa</taxon>
        <taxon>Arthropoda</taxon>
        <taxon>Hexapoda</taxon>
        <taxon>Insecta</taxon>
        <taxon>Pterygota</taxon>
        <taxon>Neoptera</taxon>
        <taxon>Endopterygota</taxon>
        <taxon>Lepidoptera</taxon>
        <taxon>Glossata</taxon>
        <taxon>Ditrysia</taxon>
        <taxon>Bombycoidea</taxon>
        <taxon>Bombycidae</taxon>
        <taxon>Bombycinae</taxon>
        <taxon>Bombyx</taxon>
    </lineage>
</organism>
<dbReference type="AlphaFoldDB" id="A0A6J2KGY0"/>
<evidence type="ECO:0000256" key="1">
    <source>
        <dbReference type="SAM" id="MobiDB-lite"/>
    </source>
</evidence>
<dbReference type="KEGG" id="bman:114251278"/>
<name>A0A6J2KGY0_BOMMA</name>
<feature type="region of interest" description="Disordered" evidence="1">
    <location>
        <begin position="50"/>
        <end position="77"/>
    </location>
</feature>
<dbReference type="RefSeq" id="XP_028041290.1">
    <property type="nucleotide sequence ID" value="XM_028185489.1"/>
</dbReference>
<dbReference type="Proteomes" id="UP000504629">
    <property type="component" value="Unplaced"/>
</dbReference>
<reference evidence="3" key="1">
    <citation type="submission" date="2025-08" db="UniProtKB">
        <authorList>
            <consortium name="RefSeq"/>
        </authorList>
    </citation>
    <scope>IDENTIFICATION</scope>
    <source>
        <tissue evidence="3">Silk gland</tissue>
    </source>
</reference>
<gene>
    <name evidence="3" type="primary">LOC114251278</name>
</gene>
<evidence type="ECO:0000313" key="3">
    <source>
        <dbReference type="RefSeq" id="XP_028041290.1"/>
    </source>
</evidence>
<protein>
    <submittedName>
        <fullName evidence="3">Uncharacterized protein LOC114251278</fullName>
    </submittedName>
</protein>
<dbReference type="GeneID" id="114251278"/>
<evidence type="ECO:0000313" key="2">
    <source>
        <dbReference type="Proteomes" id="UP000504629"/>
    </source>
</evidence>
<feature type="compositionally biased region" description="Low complexity" evidence="1">
    <location>
        <begin position="53"/>
        <end position="65"/>
    </location>
</feature>
<sequence>MPLCARATFGNRLRISEKCNCRTWTGASKQYLERGHKTWCVAAEHRQRREARAAAANPDAPDVTQPSPPPSPPRCLQPPPDPTLVWLTVYTSLYTVLKFLSYYISEINKIERNENSSFKSNYPIGYYYVNIQRGDWNA</sequence>
<feature type="compositionally biased region" description="Pro residues" evidence="1">
    <location>
        <begin position="66"/>
        <end position="77"/>
    </location>
</feature>
<keyword evidence="2" id="KW-1185">Reference proteome</keyword>
<proteinExistence type="predicted"/>